<dbReference type="SUPFAM" id="SSF53850">
    <property type="entry name" value="Periplasmic binding protein-like II"/>
    <property type="match status" value="1"/>
</dbReference>
<protein>
    <submittedName>
        <fullName evidence="6">Glycine betaine ABC transporter substrate-binding protein</fullName>
    </submittedName>
</protein>
<evidence type="ECO:0000256" key="4">
    <source>
        <dbReference type="ARBA" id="ARBA00023136"/>
    </source>
</evidence>
<evidence type="ECO:0000313" key="7">
    <source>
        <dbReference type="Proteomes" id="UP001301797"/>
    </source>
</evidence>
<dbReference type="GO" id="GO:0015871">
    <property type="term" value="P:choline transport"/>
    <property type="evidence" value="ECO:0007669"/>
    <property type="project" value="TreeGrafter"/>
</dbReference>
<dbReference type="Pfam" id="PF04069">
    <property type="entry name" value="OpuAC"/>
    <property type="match status" value="1"/>
</dbReference>
<evidence type="ECO:0000256" key="1">
    <source>
        <dbReference type="ARBA" id="ARBA00004236"/>
    </source>
</evidence>
<dbReference type="Gene3D" id="3.40.190.100">
    <property type="entry name" value="Glycine betaine-binding periplasmic protein, domain 2"/>
    <property type="match status" value="1"/>
</dbReference>
<organism evidence="6 7">
    <name type="scientific">Methanochimaera problematica</name>
    <dbReference type="NCBI Taxonomy" id="2609417"/>
    <lineage>
        <taxon>Archaea</taxon>
        <taxon>Methanobacteriati</taxon>
        <taxon>Methanobacteriota</taxon>
        <taxon>Stenosarchaea group</taxon>
        <taxon>Methanomicrobia</taxon>
        <taxon>Methanomicrobiales</taxon>
        <taxon>Methanomicrobiaceae</taxon>
        <taxon>Methanochimaera</taxon>
    </lineage>
</organism>
<evidence type="ECO:0000256" key="3">
    <source>
        <dbReference type="ARBA" id="ARBA00022475"/>
    </source>
</evidence>
<feature type="domain" description="ABC-type glycine betaine transport system substrate-binding" evidence="5">
    <location>
        <begin position="55"/>
        <end position="290"/>
    </location>
</feature>
<evidence type="ECO:0000259" key="5">
    <source>
        <dbReference type="Pfam" id="PF04069"/>
    </source>
</evidence>
<dbReference type="EMBL" id="CP043875">
    <property type="protein sequence ID" value="WOF16882.1"/>
    <property type="molecule type" value="Genomic_DNA"/>
</dbReference>
<dbReference type="PANTHER" id="PTHR47737:SF1">
    <property type="entry name" value="GLYCINE BETAINE_PROLINE BETAINE TRANSPORT SYSTEM PERMEASE PROTEIN PROW"/>
    <property type="match status" value="1"/>
</dbReference>
<keyword evidence="3" id="KW-1003">Cell membrane</keyword>
<gene>
    <name evidence="6" type="ORF">F1737_09380</name>
</gene>
<dbReference type="PANTHER" id="PTHR47737">
    <property type="entry name" value="GLYCINE BETAINE/PROLINE BETAINE TRANSPORT SYSTEM PERMEASE PROTEIN PROW"/>
    <property type="match status" value="1"/>
</dbReference>
<dbReference type="GO" id="GO:0015226">
    <property type="term" value="F:carnitine transmembrane transporter activity"/>
    <property type="evidence" value="ECO:0007669"/>
    <property type="project" value="TreeGrafter"/>
</dbReference>
<evidence type="ECO:0000256" key="2">
    <source>
        <dbReference type="ARBA" id="ARBA00022448"/>
    </source>
</evidence>
<sequence length="304" mass="33646">MLSIKRKKIYLILVVLFFAFVIAAGCTGSGDESAGKINKDSASGEELKKAVLIAIPYDTELSSANVLKIVLREAGYDIEIKTVDVGIAWQGLSSGSGDFYVGAWLPTCHGQYLEKFGDDIVFVRKNLEGTRCGLAVPDYVKVNSIAEMNANKELFDSEIVGIEPGAGIMKGTEDAVESYSLDYNLLTGSEVGMCTALKSAIDSGEPIVVTAWSPHWMFVKWDLKYLDDPENVYGGEEYIASYTRKGLKEDMPDLYSFIERFHWETSDMESIMLDMNEGMSAEDAAQKWVDNNPELVNEWLDKTS</sequence>
<dbReference type="InterPro" id="IPR007210">
    <property type="entry name" value="ABC_Gly_betaine_transp_sub-bd"/>
</dbReference>
<dbReference type="GO" id="GO:0005275">
    <property type="term" value="F:amine transmembrane transporter activity"/>
    <property type="evidence" value="ECO:0007669"/>
    <property type="project" value="TreeGrafter"/>
</dbReference>
<dbReference type="KEGG" id="mefw:F1737_09380"/>
<dbReference type="Proteomes" id="UP001301797">
    <property type="component" value="Chromosome"/>
</dbReference>
<dbReference type="Gene3D" id="3.40.190.10">
    <property type="entry name" value="Periplasmic binding protein-like II"/>
    <property type="match status" value="1"/>
</dbReference>
<name>A0AA97FD63_9EURY</name>
<dbReference type="AlphaFoldDB" id="A0AA97FD63"/>
<dbReference type="GO" id="GO:0031460">
    <property type="term" value="P:glycine betaine transport"/>
    <property type="evidence" value="ECO:0007669"/>
    <property type="project" value="TreeGrafter"/>
</dbReference>
<proteinExistence type="predicted"/>
<dbReference type="CDD" id="cd13639">
    <property type="entry name" value="PBP2_OpuAC_like"/>
    <property type="match status" value="1"/>
</dbReference>
<keyword evidence="4" id="KW-0472">Membrane</keyword>
<dbReference type="GO" id="GO:0043190">
    <property type="term" value="C:ATP-binding cassette (ABC) transporter complex"/>
    <property type="evidence" value="ECO:0007669"/>
    <property type="project" value="InterPro"/>
</dbReference>
<evidence type="ECO:0000313" key="6">
    <source>
        <dbReference type="EMBL" id="WOF16882.1"/>
    </source>
</evidence>
<dbReference type="PROSITE" id="PS51257">
    <property type="entry name" value="PROKAR_LIPOPROTEIN"/>
    <property type="match status" value="1"/>
</dbReference>
<accession>A0AA97FD63</accession>
<comment type="subcellular location">
    <subcellularLocation>
        <location evidence="1">Cell membrane</location>
    </subcellularLocation>
</comment>
<keyword evidence="7" id="KW-1185">Reference proteome</keyword>
<reference evidence="6 7" key="1">
    <citation type="submission" date="2019-09" db="EMBL/GenBank/DDBJ databases">
        <title>The complete genome of Methanoplanus sp. FWC-SCC4.</title>
        <authorList>
            <person name="Chen S.-C."/>
            <person name="Zhou Y.-Z."/>
            <person name="Lai M.-C."/>
        </authorList>
    </citation>
    <scope>NUCLEOTIDE SEQUENCE [LARGE SCALE GENOMIC DNA]</scope>
    <source>
        <strain evidence="6 7">FWC-SCC4</strain>
    </source>
</reference>
<keyword evidence="2" id="KW-0813">Transport</keyword>